<evidence type="ECO:0000313" key="1">
    <source>
        <dbReference type="EnsemblPlants" id="Bo4g118420.1"/>
    </source>
</evidence>
<protein>
    <submittedName>
        <fullName evidence="1">Uncharacterized protein</fullName>
    </submittedName>
</protein>
<dbReference type="PANTHER" id="PTHR33144">
    <property type="entry name" value="OS10G0409366 PROTEIN-RELATED"/>
    <property type="match status" value="1"/>
</dbReference>
<dbReference type="EnsemblPlants" id="Bo4g118420.1">
    <property type="protein sequence ID" value="Bo4g118420.1"/>
    <property type="gene ID" value="Bo4g118420"/>
</dbReference>
<name>A0A0D3BXY1_BRAOL</name>
<dbReference type="eggNOG" id="ENOG502SDUC">
    <property type="taxonomic scope" value="Eukaryota"/>
</dbReference>
<sequence length="297" mass="34094">MVRIKIYIICSFDFYIFSDEQDNDGNIEGKMVTSKDVWKFQNSRVIVHFDEDSGQPIGESGGLLGSWIGQLRNDVNLLPINYSDWRLVSPHIKNKTWELIQSKFRFDDPQMRKSFVMGALGKSTLKGSRISMGKCKSGILKTRKNISCLMSVEERVFQEEKMRLKSRRGKHHVEQSFSSRLAHNLMEALYVKKQKNVRTSRTSKTCCSWTYTFKLVCRSTANRQDVENSEMVVELKTQVSELSDQVKGMTTFIQQIIGTSTGEHVRARATSFDVAFANIPNPTFANIPDPPDQLRMW</sequence>
<keyword evidence="2" id="KW-1185">Reference proteome</keyword>
<dbReference type="PANTHER" id="PTHR33144:SF48">
    <property type="entry name" value="PLANT TRANSPOSASE (PTTA_EN_SPM FAMILY)"/>
    <property type="match status" value="1"/>
</dbReference>
<dbReference type="AlphaFoldDB" id="A0A0D3BXY1"/>
<organism evidence="1 2">
    <name type="scientific">Brassica oleracea var. oleracea</name>
    <dbReference type="NCBI Taxonomy" id="109376"/>
    <lineage>
        <taxon>Eukaryota</taxon>
        <taxon>Viridiplantae</taxon>
        <taxon>Streptophyta</taxon>
        <taxon>Embryophyta</taxon>
        <taxon>Tracheophyta</taxon>
        <taxon>Spermatophyta</taxon>
        <taxon>Magnoliopsida</taxon>
        <taxon>eudicotyledons</taxon>
        <taxon>Gunneridae</taxon>
        <taxon>Pentapetalae</taxon>
        <taxon>rosids</taxon>
        <taxon>malvids</taxon>
        <taxon>Brassicales</taxon>
        <taxon>Brassicaceae</taxon>
        <taxon>Brassiceae</taxon>
        <taxon>Brassica</taxon>
    </lineage>
</organism>
<reference evidence="1 2" key="1">
    <citation type="journal article" date="2014" name="Genome Biol.">
        <title>Transcriptome and methylome profiling reveals relics of genome dominance in the mesopolyploid Brassica oleracea.</title>
        <authorList>
            <person name="Parkin I.A."/>
            <person name="Koh C."/>
            <person name="Tang H."/>
            <person name="Robinson S.J."/>
            <person name="Kagale S."/>
            <person name="Clarke W.E."/>
            <person name="Town C.D."/>
            <person name="Nixon J."/>
            <person name="Krishnakumar V."/>
            <person name="Bidwell S.L."/>
            <person name="Denoeud F."/>
            <person name="Belcram H."/>
            <person name="Links M.G."/>
            <person name="Just J."/>
            <person name="Clarke C."/>
            <person name="Bender T."/>
            <person name="Huebert T."/>
            <person name="Mason A.S."/>
            <person name="Pires J.C."/>
            <person name="Barker G."/>
            <person name="Moore J."/>
            <person name="Walley P.G."/>
            <person name="Manoli S."/>
            <person name="Batley J."/>
            <person name="Edwards D."/>
            <person name="Nelson M.N."/>
            <person name="Wang X."/>
            <person name="Paterson A.H."/>
            <person name="King G."/>
            <person name="Bancroft I."/>
            <person name="Chalhoub B."/>
            <person name="Sharpe A.G."/>
        </authorList>
    </citation>
    <scope>NUCLEOTIDE SEQUENCE</scope>
    <source>
        <strain evidence="1 2">cv. TO1000</strain>
    </source>
</reference>
<dbReference type="HOGENOM" id="CLU_070920_0_0_1"/>
<proteinExistence type="predicted"/>
<dbReference type="Gramene" id="Bo4g118420.1">
    <property type="protein sequence ID" value="Bo4g118420.1"/>
    <property type="gene ID" value="Bo4g118420"/>
</dbReference>
<dbReference type="OMA" id="IKIYIIC"/>
<dbReference type="Proteomes" id="UP000032141">
    <property type="component" value="Chromosome C4"/>
</dbReference>
<reference evidence="1" key="2">
    <citation type="submission" date="2015-03" db="UniProtKB">
        <authorList>
            <consortium name="EnsemblPlants"/>
        </authorList>
    </citation>
    <scope>IDENTIFICATION</scope>
</reference>
<evidence type="ECO:0000313" key="2">
    <source>
        <dbReference type="Proteomes" id="UP000032141"/>
    </source>
</evidence>
<accession>A0A0D3BXY1</accession>